<dbReference type="SUPFAM" id="SSF47413">
    <property type="entry name" value="lambda repressor-like DNA-binding domains"/>
    <property type="match status" value="1"/>
</dbReference>
<dbReference type="PROSITE" id="PS50943">
    <property type="entry name" value="HTH_CROC1"/>
    <property type="match status" value="1"/>
</dbReference>
<sequence length="272" mass="30287">MDSSNNLAENLRTLCEQGGTVSEFCRKVGINRQQFNKYLAGSHVPSKGNLRTIANHFGLSTEVLFSAPADFRTIIDGSHFHLFRSLIQAPKMVSFINEVTSAASPAPSSIVGVYERYHYSSIYTGQIVRSIFCIYEHEGTLMHYYVERFPSADGTGKMDYHFKYHGLCFPVAGRIFAIDFETIQRNELTFSNLASVSRNSNKFIFGVISGVAATMMRQPVAAKVAMAYVGKGLIRKSHIKRATVLSPSDPSIPREVITYLDTDNSFIDSARI</sequence>
<reference evidence="2 3" key="1">
    <citation type="submission" date="2020-02" db="EMBL/GenBank/DDBJ databases">
        <title>Pseudomonas Putida W5 Complete Genome Assembly.</title>
        <authorList>
            <person name="Yuan Z.-C."/>
            <person name="Shaw G.A."/>
            <person name="Cusano A.D."/>
            <person name="Caddey B.J."/>
            <person name="Weselowski B.J."/>
        </authorList>
    </citation>
    <scope>NUCLEOTIDE SEQUENCE [LARGE SCALE GENOMIC DNA]</scope>
    <source>
        <strain evidence="2 3">W5</strain>
    </source>
</reference>
<dbReference type="EMBL" id="CP026115">
    <property type="protein sequence ID" value="QHG65511.1"/>
    <property type="molecule type" value="Genomic_DNA"/>
</dbReference>
<dbReference type="InterPro" id="IPR001387">
    <property type="entry name" value="Cro/C1-type_HTH"/>
</dbReference>
<evidence type="ECO:0000259" key="1">
    <source>
        <dbReference type="PROSITE" id="PS50943"/>
    </source>
</evidence>
<proteinExistence type="predicted"/>
<dbReference type="Pfam" id="PF01381">
    <property type="entry name" value="HTH_3"/>
    <property type="match status" value="1"/>
</dbReference>
<dbReference type="Gene3D" id="1.10.260.40">
    <property type="entry name" value="lambda repressor-like DNA-binding domains"/>
    <property type="match status" value="1"/>
</dbReference>
<protein>
    <submittedName>
        <fullName evidence="2">Helix-turn-helix transcriptional regulator</fullName>
    </submittedName>
</protein>
<accession>A0A6I6XIS0</accession>
<dbReference type="Proteomes" id="UP000464480">
    <property type="component" value="Chromosome"/>
</dbReference>
<evidence type="ECO:0000313" key="3">
    <source>
        <dbReference type="Proteomes" id="UP000464480"/>
    </source>
</evidence>
<gene>
    <name evidence="2" type="ORF">C2H86_14345</name>
</gene>
<organism evidence="2 3">
    <name type="scientific">Pseudomonas putida</name>
    <name type="common">Arthrobacter siderocapsulatus</name>
    <dbReference type="NCBI Taxonomy" id="303"/>
    <lineage>
        <taxon>Bacteria</taxon>
        <taxon>Pseudomonadati</taxon>
        <taxon>Pseudomonadota</taxon>
        <taxon>Gammaproteobacteria</taxon>
        <taxon>Pseudomonadales</taxon>
        <taxon>Pseudomonadaceae</taxon>
        <taxon>Pseudomonas</taxon>
    </lineage>
</organism>
<evidence type="ECO:0000313" key="2">
    <source>
        <dbReference type="EMBL" id="QHG65511.1"/>
    </source>
</evidence>
<dbReference type="AlphaFoldDB" id="A0A6I6XIS0"/>
<feature type="domain" description="HTH cro/C1-type" evidence="1">
    <location>
        <begin position="16"/>
        <end position="64"/>
    </location>
</feature>
<dbReference type="InterPro" id="IPR010982">
    <property type="entry name" value="Lambda_DNA-bd_dom_sf"/>
</dbReference>
<name>A0A6I6XIS0_PSEPU</name>
<dbReference type="RefSeq" id="WP_159410843.1">
    <property type="nucleotide sequence ID" value="NZ_CP026115.2"/>
</dbReference>
<dbReference type="GO" id="GO:0003677">
    <property type="term" value="F:DNA binding"/>
    <property type="evidence" value="ECO:0007669"/>
    <property type="project" value="InterPro"/>
</dbReference>